<dbReference type="AlphaFoldDB" id="A0A1T5JK46"/>
<dbReference type="Proteomes" id="UP000189777">
    <property type="component" value="Unassembled WGS sequence"/>
</dbReference>
<gene>
    <name evidence="2" type="ORF">SAMN04324258_1469</name>
</gene>
<feature type="coiled-coil region" evidence="1">
    <location>
        <begin position="640"/>
        <end position="667"/>
    </location>
</feature>
<dbReference type="STRING" id="526729.SAMN04324258_1469"/>
<dbReference type="RefSeq" id="WP_079572904.1">
    <property type="nucleotide sequence ID" value="NZ_FUZQ01000002.1"/>
</dbReference>
<name>A0A1T5JK46_9MICO</name>
<dbReference type="EMBL" id="FUZQ01000002">
    <property type="protein sequence ID" value="SKC51771.1"/>
    <property type="molecule type" value="Genomic_DNA"/>
</dbReference>
<keyword evidence="1" id="KW-0175">Coiled coil</keyword>
<sequence length="701" mass="73819">MDSTPLRPARTAEAGLHDLTLSLPDIALTAGVQRPVVSMWRTRHAAGPNPFPAPVVDSAGSPRFRASEVVAWVERTGLGKNIDFAADVAVRGVLDARPGGGRPTDGLLALLCLRAYASAVLADLAPGDVLDLADELDPDDEFLYREVAALGADLPAVCELADLMASAAYSPGRAAEAVLADRYRAGRADLTRSALAPAALDLVARVVEVVAPADVVASPAPGCGDLLHAVLATPDAVDVPTALVPLGEGRRLARRRLVAHGWDVRTLEDGDLPTEAVVVRQVPEVGVGDVSDEEALARVDEVVLSLGPGQRAVVIGPASALVEAASSPAVESARSALLRTHRLRTAVLLPPGLVVGRSRQRLALWVLGDAHPDVAIGDRWTMVADLSDATVNGPTFDRAMLDDLLTDVVASLDSADSVRAHAFRFARFVRLPEVLARGGSLIESGRGLAQVPRDDRGAAAVRVRELAELLDGEGRRPLDVTVRRGAAQPLHEALLGTLADDGRVRRLPGVRLAESMVVPAPERDPALTRVLGPDELLGAVPWGTRAVDRMRLAAEHPGARLTEPGDVVVTTTPRPAAEVDRDGFSAVVYPAWVLRVVDPDGPGDTPRLLSDVVAREIAAQPSGAKRWRSWRVRMLPADQADDVERALRAVADRAAAARRELDRLEELAGALVDGVAVGVVKIVPGEVDDGVSAAGQDEAIE</sequence>
<protein>
    <recommendedName>
        <fullName evidence="4">N-6 DNA Methylase</fullName>
    </recommendedName>
</protein>
<reference evidence="2 3" key="1">
    <citation type="submission" date="2017-02" db="EMBL/GenBank/DDBJ databases">
        <authorList>
            <person name="Peterson S.W."/>
        </authorList>
    </citation>
    <scope>NUCLEOTIDE SEQUENCE [LARGE SCALE GENOMIC DNA]</scope>
    <source>
        <strain evidence="2 3">DSM 21481</strain>
    </source>
</reference>
<dbReference type="OrthoDB" id="9784823at2"/>
<organism evidence="2 3">
    <name type="scientific">Krasilnikoviella flava</name>
    <dbReference type="NCBI Taxonomy" id="526729"/>
    <lineage>
        <taxon>Bacteria</taxon>
        <taxon>Bacillati</taxon>
        <taxon>Actinomycetota</taxon>
        <taxon>Actinomycetes</taxon>
        <taxon>Micrococcales</taxon>
        <taxon>Promicromonosporaceae</taxon>
        <taxon>Krasilnikoviella</taxon>
    </lineage>
</organism>
<accession>A0A1T5JK46</accession>
<evidence type="ECO:0000313" key="3">
    <source>
        <dbReference type="Proteomes" id="UP000189777"/>
    </source>
</evidence>
<evidence type="ECO:0000256" key="1">
    <source>
        <dbReference type="SAM" id="Coils"/>
    </source>
</evidence>
<keyword evidence="3" id="KW-1185">Reference proteome</keyword>
<proteinExistence type="predicted"/>
<evidence type="ECO:0000313" key="2">
    <source>
        <dbReference type="EMBL" id="SKC51771.1"/>
    </source>
</evidence>
<evidence type="ECO:0008006" key="4">
    <source>
        <dbReference type="Google" id="ProtNLM"/>
    </source>
</evidence>